<accession>A0A915NIV6</accession>
<dbReference type="AlphaFoldDB" id="A0A915NIV6"/>
<evidence type="ECO:0000313" key="2">
    <source>
        <dbReference type="Proteomes" id="UP000887560"/>
    </source>
</evidence>
<sequence length="257" mass="30375">MLINIFILFIYFVNKFYLIIGTKEIIEIENINNNKINEEPIQINSESIINEQRKFASEMKFKEDYKSWEIAMKRWMDGISTYGSFGLQLIELSEYSLLNLAKKDEKKKLKEKESIQRLMKTKLNILKEQFSSNNKMRINLYNQTREEIVKSAEQKIKILNKKYKEFNKNLFLNEKMFLDFLEEKEKIKFKKIMKLKKELIKERERILLENKENINNGSNLSVDATSSTSSFFTSSSSSNLTSSSSSAFSPSFFIYLN</sequence>
<protein>
    <submittedName>
        <fullName evidence="3">Uncharacterized protein</fullName>
    </submittedName>
</protein>
<proteinExistence type="predicted"/>
<name>A0A915NIV6_9BILA</name>
<keyword evidence="2" id="KW-1185">Reference proteome</keyword>
<dbReference type="Proteomes" id="UP000887560">
    <property type="component" value="Unplaced"/>
</dbReference>
<reference evidence="3" key="1">
    <citation type="submission" date="2022-11" db="UniProtKB">
        <authorList>
            <consortium name="WormBaseParasite"/>
        </authorList>
    </citation>
    <scope>IDENTIFICATION</scope>
</reference>
<organism evidence="2 3">
    <name type="scientific">Meloidogyne floridensis</name>
    <dbReference type="NCBI Taxonomy" id="298350"/>
    <lineage>
        <taxon>Eukaryota</taxon>
        <taxon>Metazoa</taxon>
        <taxon>Ecdysozoa</taxon>
        <taxon>Nematoda</taxon>
        <taxon>Chromadorea</taxon>
        <taxon>Rhabditida</taxon>
        <taxon>Tylenchina</taxon>
        <taxon>Tylenchomorpha</taxon>
        <taxon>Tylenchoidea</taxon>
        <taxon>Meloidogynidae</taxon>
        <taxon>Meloidogyninae</taxon>
        <taxon>Meloidogyne</taxon>
    </lineage>
</organism>
<keyword evidence="1" id="KW-0175">Coiled coil</keyword>
<feature type="coiled-coil region" evidence="1">
    <location>
        <begin position="142"/>
        <end position="169"/>
    </location>
</feature>
<dbReference type="WBParaSite" id="scf7180000419087.g3355">
    <property type="protein sequence ID" value="scf7180000419087.g3355"/>
    <property type="gene ID" value="scf7180000419087.g3355"/>
</dbReference>
<evidence type="ECO:0000313" key="3">
    <source>
        <dbReference type="WBParaSite" id="scf7180000419087.g3355"/>
    </source>
</evidence>
<evidence type="ECO:0000256" key="1">
    <source>
        <dbReference type="SAM" id="Coils"/>
    </source>
</evidence>